<gene>
    <name evidence="2" type="ORF">CK203_008506</name>
</gene>
<sequence length="183" mass="19937">MTTHGTRSPTAIHFNIDGRQGILEARHVAEDLYIPYEPMDPTDFREWSPEKVHKKKLQRADTIPLTVSEDKLSTESVPPAPTIPMPEATYTAPPTTHVVPPDAPSTSEASITISAIEFPGPAYCYPSSDSTASGTSATTFKPDILGPLEPIAPVEETIPTEETTRAMSQSSPLRRPPRDIIFS</sequence>
<comment type="caution">
    <text evidence="2">The sequence shown here is derived from an EMBL/GenBank/DDBJ whole genome shotgun (WGS) entry which is preliminary data.</text>
</comment>
<feature type="region of interest" description="Disordered" evidence="1">
    <location>
        <begin position="130"/>
        <end position="183"/>
    </location>
</feature>
<dbReference type="Proteomes" id="UP000288805">
    <property type="component" value="Unassembled WGS sequence"/>
</dbReference>
<reference evidence="2 3" key="1">
    <citation type="journal article" date="2018" name="PLoS Genet.">
        <title>Population sequencing reveals clonal diversity and ancestral inbreeding in the grapevine cultivar Chardonnay.</title>
        <authorList>
            <person name="Roach M.J."/>
            <person name="Johnson D.L."/>
            <person name="Bohlmann J."/>
            <person name="van Vuuren H.J."/>
            <person name="Jones S.J."/>
            <person name="Pretorius I.S."/>
            <person name="Schmidt S.A."/>
            <person name="Borneman A.R."/>
        </authorList>
    </citation>
    <scope>NUCLEOTIDE SEQUENCE [LARGE SCALE GENOMIC DNA]</scope>
    <source>
        <strain evidence="3">cv. Chardonnay</strain>
        <tissue evidence="2">Leaf</tissue>
    </source>
</reference>
<dbReference type="AlphaFoldDB" id="A0A438KP78"/>
<evidence type="ECO:0000256" key="1">
    <source>
        <dbReference type="SAM" id="MobiDB-lite"/>
    </source>
</evidence>
<accession>A0A438KP78</accession>
<proteinExistence type="predicted"/>
<evidence type="ECO:0000313" key="3">
    <source>
        <dbReference type="Proteomes" id="UP000288805"/>
    </source>
</evidence>
<organism evidence="2 3">
    <name type="scientific">Vitis vinifera</name>
    <name type="common">Grape</name>
    <dbReference type="NCBI Taxonomy" id="29760"/>
    <lineage>
        <taxon>Eukaryota</taxon>
        <taxon>Viridiplantae</taxon>
        <taxon>Streptophyta</taxon>
        <taxon>Embryophyta</taxon>
        <taxon>Tracheophyta</taxon>
        <taxon>Spermatophyta</taxon>
        <taxon>Magnoliopsida</taxon>
        <taxon>eudicotyledons</taxon>
        <taxon>Gunneridae</taxon>
        <taxon>Pentapetalae</taxon>
        <taxon>rosids</taxon>
        <taxon>Vitales</taxon>
        <taxon>Vitaceae</taxon>
        <taxon>Viteae</taxon>
        <taxon>Vitis</taxon>
    </lineage>
</organism>
<feature type="region of interest" description="Disordered" evidence="1">
    <location>
        <begin position="70"/>
        <end position="93"/>
    </location>
</feature>
<name>A0A438KP78_VITVI</name>
<evidence type="ECO:0000313" key="2">
    <source>
        <dbReference type="EMBL" id="RVX23011.1"/>
    </source>
</evidence>
<dbReference type="EMBL" id="QGNW01000002">
    <property type="protein sequence ID" value="RVX23011.1"/>
    <property type="molecule type" value="Genomic_DNA"/>
</dbReference>
<feature type="compositionally biased region" description="Low complexity" evidence="1">
    <location>
        <begin position="149"/>
        <end position="161"/>
    </location>
</feature>
<protein>
    <submittedName>
        <fullName evidence="2">Uncharacterized protein</fullName>
    </submittedName>
</protein>
<feature type="compositionally biased region" description="Low complexity" evidence="1">
    <location>
        <begin position="130"/>
        <end position="139"/>
    </location>
</feature>